<dbReference type="Proteomes" id="UP000179935">
    <property type="component" value="Unassembled WGS sequence"/>
</dbReference>
<dbReference type="EMBL" id="MLYP01000009">
    <property type="protein sequence ID" value="OIJ99624.1"/>
    <property type="molecule type" value="Genomic_DNA"/>
</dbReference>
<feature type="transmembrane region" description="Helical" evidence="7">
    <location>
        <begin position="9"/>
        <end position="30"/>
    </location>
</feature>
<feature type="transmembrane region" description="Helical" evidence="7">
    <location>
        <begin position="176"/>
        <end position="195"/>
    </location>
</feature>
<sequence length="315" mass="32915">MSRFLLTRVAGLVIILAVASVAIYGSMLLAPGDPATLLVGGGKPPNPELIASIHREYHLDDPFAVRYWRWLTGVLQGDFGPSLAYRDSVNHLLAERISNTLTLVGYASAIILLVGITLGTAGALRGGRFETSATAISAGAMAVPTFVIGALLAYVFGVRLSWFAPSGSGSGISGAFRYLTLPAVALAFSWIGYVAQITRTSVRAELRSEHVETADSRGIPRPGVIRRHVLRNASGPIFAVSGIAIAGLTATTAVVEKAFGISGIGALLVDAAAKQDLATVQAISLIMVASFVVLNTLVDLVTALLDPRVLKGRPS</sequence>
<evidence type="ECO:0000259" key="8">
    <source>
        <dbReference type="PROSITE" id="PS50928"/>
    </source>
</evidence>
<dbReference type="PANTHER" id="PTHR43163:SF7">
    <property type="entry name" value="DIPEPTIDE-TRANSPORT INTEGRAL MEMBRANE PROTEIN ABC TRANSPORTER DPPB-RELATED"/>
    <property type="match status" value="1"/>
</dbReference>
<name>A0A1S2Q352_9ACTN</name>
<evidence type="ECO:0000256" key="5">
    <source>
        <dbReference type="ARBA" id="ARBA00022989"/>
    </source>
</evidence>
<evidence type="ECO:0000256" key="1">
    <source>
        <dbReference type="ARBA" id="ARBA00004651"/>
    </source>
</evidence>
<feature type="domain" description="ABC transmembrane type-1" evidence="8">
    <location>
        <begin position="97"/>
        <end position="298"/>
    </location>
</feature>
<dbReference type="STRING" id="1428652.BIV24_04640"/>
<dbReference type="SUPFAM" id="SSF161098">
    <property type="entry name" value="MetI-like"/>
    <property type="match status" value="1"/>
</dbReference>
<protein>
    <submittedName>
        <fullName evidence="9">ABC transporter permease</fullName>
    </submittedName>
</protein>
<keyword evidence="4 7" id="KW-0812">Transmembrane</keyword>
<keyword evidence="6 7" id="KW-0472">Membrane</keyword>
<dbReference type="PANTHER" id="PTHR43163">
    <property type="entry name" value="DIPEPTIDE TRANSPORT SYSTEM PERMEASE PROTEIN DPPB-RELATED"/>
    <property type="match status" value="1"/>
</dbReference>
<dbReference type="InterPro" id="IPR045621">
    <property type="entry name" value="BPD_transp_1_N"/>
</dbReference>
<evidence type="ECO:0000256" key="3">
    <source>
        <dbReference type="ARBA" id="ARBA00022475"/>
    </source>
</evidence>
<keyword evidence="2 7" id="KW-0813">Transport</keyword>
<organism evidence="9 10">
    <name type="scientific">Streptomyces colonosanans</name>
    <dbReference type="NCBI Taxonomy" id="1428652"/>
    <lineage>
        <taxon>Bacteria</taxon>
        <taxon>Bacillati</taxon>
        <taxon>Actinomycetota</taxon>
        <taxon>Actinomycetes</taxon>
        <taxon>Kitasatosporales</taxon>
        <taxon>Streptomycetaceae</taxon>
        <taxon>Streptomyces</taxon>
    </lineage>
</organism>
<feature type="transmembrane region" description="Helical" evidence="7">
    <location>
        <begin position="136"/>
        <end position="156"/>
    </location>
</feature>
<dbReference type="GO" id="GO:0055085">
    <property type="term" value="P:transmembrane transport"/>
    <property type="evidence" value="ECO:0007669"/>
    <property type="project" value="InterPro"/>
</dbReference>
<evidence type="ECO:0000313" key="10">
    <source>
        <dbReference type="Proteomes" id="UP000179935"/>
    </source>
</evidence>
<evidence type="ECO:0000256" key="6">
    <source>
        <dbReference type="ARBA" id="ARBA00023136"/>
    </source>
</evidence>
<gene>
    <name evidence="9" type="ORF">BIV24_04640</name>
</gene>
<dbReference type="AlphaFoldDB" id="A0A1S2Q352"/>
<evidence type="ECO:0000256" key="2">
    <source>
        <dbReference type="ARBA" id="ARBA00022448"/>
    </source>
</evidence>
<dbReference type="Pfam" id="PF00528">
    <property type="entry name" value="BPD_transp_1"/>
    <property type="match status" value="1"/>
</dbReference>
<dbReference type="InterPro" id="IPR035906">
    <property type="entry name" value="MetI-like_sf"/>
</dbReference>
<comment type="similarity">
    <text evidence="7">Belongs to the binding-protein-dependent transport system permease family.</text>
</comment>
<feature type="transmembrane region" description="Helical" evidence="7">
    <location>
        <begin position="103"/>
        <end position="124"/>
    </location>
</feature>
<dbReference type="CDD" id="cd06261">
    <property type="entry name" value="TM_PBP2"/>
    <property type="match status" value="1"/>
</dbReference>
<feature type="transmembrane region" description="Helical" evidence="7">
    <location>
        <begin position="282"/>
        <end position="305"/>
    </location>
</feature>
<dbReference type="Pfam" id="PF19300">
    <property type="entry name" value="BPD_transp_1_N"/>
    <property type="match status" value="1"/>
</dbReference>
<dbReference type="InterPro" id="IPR000515">
    <property type="entry name" value="MetI-like"/>
</dbReference>
<proteinExistence type="inferred from homology"/>
<evidence type="ECO:0000256" key="4">
    <source>
        <dbReference type="ARBA" id="ARBA00022692"/>
    </source>
</evidence>
<feature type="transmembrane region" description="Helical" evidence="7">
    <location>
        <begin position="236"/>
        <end position="255"/>
    </location>
</feature>
<accession>A0A1S2Q352</accession>
<keyword evidence="5 7" id="KW-1133">Transmembrane helix</keyword>
<keyword evidence="3" id="KW-1003">Cell membrane</keyword>
<comment type="subcellular location">
    <subcellularLocation>
        <location evidence="1 7">Cell membrane</location>
        <topology evidence="1 7">Multi-pass membrane protein</topology>
    </subcellularLocation>
</comment>
<dbReference type="GO" id="GO:0005886">
    <property type="term" value="C:plasma membrane"/>
    <property type="evidence" value="ECO:0007669"/>
    <property type="project" value="UniProtKB-SubCell"/>
</dbReference>
<evidence type="ECO:0000256" key="7">
    <source>
        <dbReference type="RuleBase" id="RU363032"/>
    </source>
</evidence>
<keyword evidence="10" id="KW-1185">Reference proteome</keyword>
<dbReference type="Gene3D" id="1.10.3720.10">
    <property type="entry name" value="MetI-like"/>
    <property type="match status" value="1"/>
</dbReference>
<dbReference type="RefSeq" id="WP_071364855.1">
    <property type="nucleotide sequence ID" value="NZ_MLYP01000009.1"/>
</dbReference>
<evidence type="ECO:0000313" key="9">
    <source>
        <dbReference type="EMBL" id="OIJ99624.1"/>
    </source>
</evidence>
<dbReference type="PROSITE" id="PS50928">
    <property type="entry name" value="ABC_TM1"/>
    <property type="match status" value="1"/>
</dbReference>
<reference evidence="9 10" key="1">
    <citation type="submission" date="2016-10" db="EMBL/GenBank/DDBJ databases">
        <title>Genome sequence of Streptomyces sp. MUSC 93.</title>
        <authorList>
            <person name="Lee L.-H."/>
            <person name="Ser H.-L."/>
            <person name="Law J.W.-F."/>
        </authorList>
    </citation>
    <scope>NUCLEOTIDE SEQUENCE [LARGE SCALE GENOMIC DNA]</scope>
    <source>
        <strain evidence="9 10">MUSC 93</strain>
    </source>
</reference>
<dbReference type="OrthoDB" id="3171583at2"/>
<comment type="caution">
    <text evidence="9">The sequence shown here is derived from an EMBL/GenBank/DDBJ whole genome shotgun (WGS) entry which is preliminary data.</text>
</comment>